<dbReference type="HAMAP" id="MF_00063">
    <property type="entry name" value="CysH"/>
    <property type="match status" value="1"/>
</dbReference>
<accession>A0A841HMH2</accession>
<comment type="caution">
    <text evidence="16">The sequence shown here is derived from an EMBL/GenBank/DDBJ whole genome shotgun (WGS) entry which is preliminary data.</text>
</comment>
<evidence type="ECO:0000256" key="6">
    <source>
        <dbReference type="ARBA" id="ARBA00023014"/>
    </source>
</evidence>
<evidence type="ECO:0000256" key="1">
    <source>
        <dbReference type="ARBA" id="ARBA00009732"/>
    </source>
</evidence>
<organism evidence="16 17">
    <name type="scientific">Povalibacter uvarum</name>
    <dbReference type="NCBI Taxonomy" id="732238"/>
    <lineage>
        <taxon>Bacteria</taxon>
        <taxon>Pseudomonadati</taxon>
        <taxon>Pseudomonadota</taxon>
        <taxon>Gammaproteobacteria</taxon>
        <taxon>Steroidobacterales</taxon>
        <taxon>Steroidobacteraceae</taxon>
        <taxon>Povalibacter</taxon>
    </lineage>
</organism>
<evidence type="ECO:0000256" key="7">
    <source>
        <dbReference type="ARBA" id="ARBA00024298"/>
    </source>
</evidence>
<dbReference type="PIRSF" id="PIRSF000857">
    <property type="entry name" value="PAPS_reductase"/>
    <property type="match status" value="1"/>
</dbReference>
<dbReference type="AlphaFoldDB" id="A0A841HMH2"/>
<dbReference type="GO" id="GO:0051539">
    <property type="term" value="F:4 iron, 4 sulfur cluster binding"/>
    <property type="evidence" value="ECO:0007669"/>
    <property type="project" value="UniProtKB-UniRule"/>
</dbReference>
<protein>
    <recommendedName>
        <fullName evidence="10 14">Adenosine 5'-phosphosulfate reductase</fullName>
        <shortName evidence="14">APS reductase</shortName>
        <ecNumber evidence="9 14">1.8.4.10</ecNumber>
    </recommendedName>
    <alternativeName>
        <fullName evidence="12 14">5'-adenylylsulfate reductase</fullName>
    </alternativeName>
    <alternativeName>
        <fullName evidence="11 14">Thioredoxin-dependent 5'-adenylylsulfate reductase</fullName>
    </alternativeName>
</protein>
<dbReference type="Gene3D" id="3.40.50.620">
    <property type="entry name" value="HUPs"/>
    <property type="match status" value="1"/>
</dbReference>
<dbReference type="GO" id="GO:0004604">
    <property type="term" value="F:phosphoadenylyl-sulfate reductase (thioredoxin) activity"/>
    <property type="evidence" value="ECO:0007669"/>
    <property type="project" value="UniProtKB-UniRule"/>
</dbReference>
<keyword evidence="3 14" id="KW-0479">Metal-binding</keyword>
<comment type="pathway">
    <text evidence="8 14">Sulfur metabolism; hydrogen sulfide biosynthesis; sulfite from sulfate.</text>
</comment>
<feature type="active site" description="Nucleophile; cysteine thiosulfonate intermediate" evidence="14">
    <location>
        <position position="238"/>
    </location>
</feature>
<proteinExistence type="inferred from homology"/>
<evidence type="ECO:0000256" key="5">
    <source>
        <dbReference type="ARBA" id="ARBA00023004"/>
    </source>
</evidence>
<dbReference type="CDD" id="cd23945">
    <property type="entry name" value="PAPS_reductase"/>
    <property type="match status" value="1"/>
</dbReference>
<evidence type="ECO:0000256" key="11">
    <source>
        <dbReference type="ARBA" id="ARBA00030894"/>
    </source>
</evidence>
<dbReference type="InterPro" id="IPR011798">
    <property type="entry name" value="APS_reductase"/>
</dbReference>
<dbReference type="EC" id="1.8.4.10" evidence="9 14"/>
<reference evidence="16 17" key="1">
    <citation type="submission" date="2020-08" db="EMBL/GenBank/DDBJ databases">
        <title>Genomic Encyclopedia of Type Strains, Phase IV (KMG-IV): sequencing the most valuable type-strain genomes for metagenomic binning, comparative biology and taxonomic classification.</title>
        <authorList>
            <person name="Goeker M."/>
        </authorList>
    </citation>
    <scope>NUCLEOTIDE SEQUENCE [LARGE SCALE GENOMIC DNA]</scope>
    <source>
        <strain evidence="16 17">DSM 26723</strain>
    </source>
</reference>
<comment type="catalytic activity">
    <reaction evidence="13 14">
        <text>[thioredoxin]-disulfide + sulfite + AMP + 2 H(+) = adenosine 5'-phosphosulfate + [thioredoxin]-dithiol</text>
        <dbReference type="Rhea" id="RHEA:21976"/>
        <dbReference type="Rhea" id="RHEA-COMP:10698"/>
        <dbReference type="Rhea" id="RHEA-COMP:10700"/>
        <dbReference type="ChEBI" id="CHEBI:15378"/>
        <dbReference type="ChEBI" id="CHEBI:17359"/>
        <dbReference type="ChEBI" id="CHEBI:29950"/>
        <dbReference type="ChEBI" id="CHEBI:50058"/>
        <dbReference type="ChEBI" id="CHEBI:58243"/>
        <dbReference type="ChEBI" id="CHEBI:456215"/>
        <dbReference type="EC" id="1.8.4.10"/>
    </reaction>
</comment>
<dbReference type="NCBIfam" id="TIGR00434">
    <property type="entry name" value="cysH"/>
    <property type="match status" value="1"/>
</dbReference>
<feature type="domain" description="Phosphoadenosine phosphosulphate reductase" evidence="15">
    <location>
        <begin position="42"/>
        <end position="216"/>
    </location>
</feature>
<keyword evidence="5 14" id="KW-0408">Iron</keyword>
<sequence length="259" mass="29638">MTTVSSNANTLASADELSPRLEALVQGTRALLERAVLDYKDVVYSNSLGAEAMVLTDIMATYAPEIEIFTLDTGRLPDETLALLDRLERRYQRRIQVFSPDASQIEQYVRENGINGFYLGLEERQSCCHIRKIEPFRRAVAGHKAWVTGVRREQSAERAHGEQIAWDDRYGLWKVSPMLEWKEEDVWAYIKARNLPYNPLHDKGYPSIGCAPCTRAVEPGADPRSGRWWWENPESRECGLQPRRRVIPIKVEPRRAVAP</sequence>
<comment type="function">
    <text evidence="7 14">Catalyzes the formation of sulfite from adenosine 5'-phosphosulfate (APS) using thioredoxin as an electron donor.</text>
</comment>
<keyword evidence="2 14" id="KW-0963">Cytoplasm</keyword>
<feature type="binding site" evidence="14">
    <location>
        <position position="127"/>
    </location>
    <ligand>
        <name>[4Fe-4S] cluster</name>
        <dbReference type="ChEBI" id="CHEBI:49883"/>
    </ligand>
</feature>
<dbReference type="PANTHER" id="PTHR46482">
    <property type="entry name" value="5'-ADENYLYLSULFATE REDUCTASE 3, CHLOROPLASTIC"/>
    <property type="match status" value="1"/>
</dbReference>
<keyword evidence="6 14" id="KW-0411">Iron-sulfur</keyword>
<keyword evidence="17" id="KW-1185">Reference proteome</keyword>
<evidence type="ECO:0000256" key="12">
    <source>
        <dbReference type="ARBA" id="ARBA00032041"/>
    </source>
</evidence>
<dbReference type="GO" id="GO:0019344">
    <property type="term" value="P:cysteine biosynthetic process"/>
    <property type="evidence" value="ECO:0007669"/>
    <property type="project" value="InterPro"/>
</dbReference>
<comment type="subcellular location">
    <subcellularLocation>
        <location evidence="14">Cytoplasm</location>
    </subcellularLocation>
</comment>
<evidence type="ECO:0000256" key="3">
    <source>
        <dbReference type="ARBA" id="ARBA00022723"/>
    </source>
</evidence>
<keyword evidence="4 14" id="KW-0560">Oxidoreductase</keyword>
<evidence type="ECO:0000256" key="2">
    <source>
        <dbReference type="ARBA" id="ARBA00022490"/>
    </source>
</evidence>
<dbReference type="InterPro" id="IPR002500">
    <property type="entry name" value="PAPS_reduct_dom"/>
</dbReference>
<evidence type="ECO:0000256" key="9">
    <source>
        <dbReference type="ARBA" id="ARBA00024386"/>
    </source>
</evidence>
<comment type="cofactor">
    <cofactor evidence="14">
        <name>[4Fe-4S] cluster</name>
        <dbReference type="ChEBI" id="CHEBI:49883"/>
    </cofactor>
    <text evidence="14">Binds 1 [4Fe-4S] cluster per subunit.</text>
</comment>
<dbReference type="GO" id="GO:0070814">
    <property type="term" value="P:hydrogen sulfide biosynthetic process"/>
    <property type="evidence" value="ECO:0007669"/>
    <property type="project" value="UniProtKB-UniRule"/>
</dbReference>
<name>A0A841HMH2_9GAMM</name>
<dbReference type="NCBIfam" id="NF002537">
    <property type="entry name" value="PRK02090.1"/>
    <property type="match status" value="1"/>
</dbReference>
<dbReference type="Pfam" id="PF01507">
    <property type="entry name" value="PAPS_reduct"/>
    <property type="match status" value="1"/>
</dbReference>
<evidence type="ECO:0000313" key="16">
    <source>
        <dbReference type="EMBL" id="MBB6093549.1"/>
    </source>
</evidence>
<dbReference type="PANTHER" id="PTHR46482:SF9">
    <property type="entry name" value="5'-ADENYLYLSULFATE REDUCTASE 1, CHLOROPLASTIC"/>
    <property type="match status" value="1"/>
</dbReference>
<dbReference type="GO" id="GO:0019379">
    <property type="term" value="P:sulfate assimilation, phosphoadenylyl sulfate reduction by phosphoadenylyl-sulfate reductase (thioredoxin)"/>
    <property type="evidence" value="ECO:0007669"/>
    <property type="project" value="UniProtKB-UniRule"/>
</dbReference>
<dbReference type="GO" id="GO:0043866">
    <property type="term" value="F:adenylyl-sulfate reductase (thioredoxin) activity"/>
    <property type="evidence" value="ECO:0007669"/>
    <property type="project" value="UniProtKB-EC"/>
</dbReference>
<comment type="similarity">
    <text evidence="1 14">Belongs to the PAPS reductase family. CysH subfamily.</text>
</comment>
<gene>
    <name evidence="14" type="primary">cysH</name>
    <name evidence="16" type="ORF">HNQ60_002430</name>
</gene>
<feature type="binding site" evidence="14">
    <location>
        <position position="210"/>
    </location>
    <ligand>
        <name>[4Fe-4S] cluster</name>
        <dbReference type="ChEBI" id="CHEBI:49883"/>
    </ligand>
</feature>
<dbReference type="RefSeq" id="WP_184332070.1">
    <property type="nucleotide sequence ID" value="NZ_JACHHZ010000003.1"/>
</dbReference>
<dbReference type="Proteomes" id="UP000588068">
    <property type="component" value="Unassembled WGS sequence"/>
</dbReference>
<dbReference type="InterPro" id="IPR014729">
    <property type="entry name" value="Rossmann-like_a/b/a_fold"/>
</dbReference>
<evidence type="ECO:0000313" key="17">
    <source>
        <dbReference type="Proteomes" id="UP000588068"/>
    </source>
</evidence>
<evidence type="ECO:0000256" key="13">
    <source>
        <dbReference type="ARBA" id="ARBA00048441"/>
    </source>
</evidence>
<feature type="binding site" evidence="14">
    <location>
        <position position="213"/>
    </location>
    <ligand>
        <name>[4Fe-4S] cluster</name>
        <dbReference type="ChEBI" id="CHEBI:49883"/>
    </ligand>
</feature>
<dbReference type="SUPFAM" id="SSF52402">
    <property type="entry name" value="Adenine nucleotide alpha hydrolases-like"/>
    <property type="match status" value="1"/>
</dbReference>
<evidence type="ECO:0000256" key="8">
    <source>
        <dbReference type="ARBA" id="ARBA00024327"/>
    </source>
</evidence>
<dbReference type="EMBL" id="JACHHZ010000003">
    <property type="protein sequence ID" value="MBB6093549.1"/>
    <property type="molecule type" value="Genomic_DNA"/>
</dbReference>
<feature type="binding site" evidence="14">
    <location>
        <position position="128"/>
    </location>
    <ligand>
        <name>[4Fe-4S] cluster</name>
        <dbReference type="ChEBI" id="CHEBI:49883"/>
    </ligand>
</feature>
<dbReference type="NCBIfam" id="TIGR02055">
    <property type="entry name" value="APS_reductase"/>
    <property type="match status" value="1"/>
</dbReference>
<dbReference type="InterPro" id="IPR004511">
    <property type="entry name" value="PAPS/APS_Rdtase"/>
</dbReference>
<dbReference type="GO" id="GO:0046872">
    <property type="term" value="F:metal ion binding"/>
    <property type="evidence" value="ECO:0007669"/>
    <property type="project" value="UniProtKB-KW"/>
</dbReference>
<evidence type="ECO:0000256" key="4">
    <source>
        <dbReference type="ARBA" id="ARBA00023002"/>
    </source>
</evidence>
<evidence type="ECO:0000256" key="10">
    <source>
        <dbReference type="ARBA" id="ARBA00029514"/>
    </source>
</evidence>
<evidence type="ECO:0000256" key="14">
    <source>
        <dbReference type="HAMAP-Rule" id="MF_00063"/>
    </source>
</evidence>
<dbReference type="GO" id="GO:0005737">
    <property type="term" value="C:cytoplasm"/>
    <property type="evidence" value="ECO:0007669"/>
    <property type="project" value="UniProtKB-SubCell"/>
</dbReference>
<evidence type="ECO:0000259" key="15">
    <source>
        <dbReference type="Pfam" id="PF01507"/>
    </source>
</evidence>